<dbReference type="GO" id="GO:0004888">
    <property type="term" value="F:transmembrane signaling receptor activity"/>
    <property type="evidence" value="ECO:0007669"/>
    <property type="project" value="InterPro"/>
</dbReference>
<dbReference type="SMART" id="SM00283">
    <property type="entry name" value="MA"/>
    <property type="match status" value="1"/>
</dbReference>
<dbReference type="PROSITE" id="PS50111">
    <property type="entry name" value="CHEMOTAXIS_TRANSDUC_2"/>
    <property type="match status" value="1"/>
</dbReference>
<name>A0A4Q9VFT5_9HYPH</name>
<dbReference type="InterPro" id="IPR004089">
    <property type="entry name" value="MCPsignal_dom"/>
</dbReference>
<dbReference type="Pfam" id="PF10114">
    <property type="entry name" value="PocR"/>
    <property type="match status" value="1"/>
</dbReference>
<dbReference type="AlphaFoldDB" id="A0A4Q9VFT5"/>
<evidence type="ECO:0000256" key="2">
    <source>
        <dbReference type="ARBA" id="ARBA00029447"/>
    </source>
</evidence>
<dbReference type="Gene3D" id="1.10.287.950">
    <property type="entry name" value="Methyl-accepting chemotaxis protein"/>
    <property type="match status" value="1"/>
</dbReference>
<dbReference type="PRINTS" id="PR00260">
    <property type="entry name" value="CHEMTRNSDUCR"/>
</dbReference>
<dbReference type="PANTHER" id="PTHR32089:SF112">
    <property type="entry name" value="LYSOZYME-LIKE PROTEIN-RELATED"/>
    <property type="match status" value="1"/>
</dbReference>
<dbReference type="GO" id="GO:0007165">
    <property type="term" value="P:signal transduction"/>
    <property type="evidence" value="ECO:0007669"/>
    <property type="project" value="UniProtKB-KW"/>
</dbReference>
<dbReference type="Proteomes" id="UP000292781">
    <property type="component" value="Unassembled WGS sequence"/>
</dbReference>
<comment type="caution">
    <text evidence="5">The sequence shown here is derived from an EMBL/GenBank/DDBJ whole genome shotgun (WGS) entry which is preliminary data.</text>
</comment>
<dbReference type="GO" id="GO:0016020">
    <property type="term" value="C:membrane"/>
    <property type="evidence" value="ECO:0007669"/>
    <property type="project" value="InterPro"/>
</dbReference>
<feature type="domain" description="Methyl-accepting transducer" evidence="4">
    <location>
        <begin position="189"/>
        <end position="352"/>
    </location>
</feature>
<sequence>MAMNAPVIAGVGSELSDIMEKDFWQAFQNAFSRATGLATLTVDLAKPVTDGSNFTRFCMDLMRKNPEGARRCNECDLSGGRKSREEGRPAIYQCHAGLVDFAAPIMVGDRQIGSVLGGQVLPGPTDETRVRAYAKEIGIDPEALVAAAREVPNSSPEKIEAAAELLFLVAGKIGEAWQLKSVVKVMSDSIAAQTAGVRDAAERLGQECGQGRTIQAHLETDVVSAIQTTLGRIDGLASSIRDISQQTRLLGLNASIEAARAGSLGAGFGVVAQEVRALSNSAFHTVGQIEHFTAEIRGNVGETVEAVSTATHTFERQAEIIAELVRKCDEISSQSDQIGRLLAPIRARRRAA</sequence>
<dbReference type="InterPro" id="IPR018771">
    <property type="entry name" value="PocR_dom"/>
</dbReference>
<gene>
    <name evidence="5" type="ORF">EYW49_19670</name>
</gene>
<dbReference type="SUPFAM" id="SSF58104">
    <property type="entry name" value="Methyl-accepting chemotaxis protein (MCP) signaling domain"/>
    <property type="match status" value="1"/>
</dbReference>
<dbReference type="EMBL" id="SJFN01000040">
    <property type="protein sequence ID" value="TBW33699.1"/>
    <property type="molecule type" value="Genomic_DNA"/>
</dbReference>
<dbReference type="GO" id="GO:0006935">
    <property type="term" value="P:chemotaxis"/>
    <property type="evidence" value="ECO:0007669"/>
    <property type="project" value="InterPro"/>
</dbReference>
<evidence type="ECO:0000256" key="1">
    <source>
        <dbReference type="ARBA" id="ARBA00023224"/>
    </source>
</evidence>
<keyword evidence="6" id="KW-1185">Reference proteome</keyword>
<organism evidence="5 6">
    <name type="scientific">Siculibacillus lacustris</name>
    <dbReference type="NCBI Taxonomy" id="1549641"/>
    <lineage>
        <taxon>Bacteria</taxon>
        <taxon>Pseudomonadati</taxon>
        <taxon>Pseudomonadota</taxon>
        <taxon>Alphaproteobacteria</taxon>
        <taxon>Hyphomicrobiales</taxon>
        <taxon>Ancalomicrobiaceae</taxon>
        <taxon>Siculibacillus</taxon>
    </lineage>
</organism>
<reference evidence="5 6" key="1">
    <citation type="submission" date="2019-02" db="EMBL/GenBank/DDBJ databases">
        <title>Siculibacillus lacustris gen. nov., sp. nov., a new rosette-forming bacterium isolated from a freshwater crater lake (Lake St. Ana, Romania).</title>
        <authorList>
            <person name="Felfoldi T."/>
            <person name="Marton Z."/>
            <person name="Szabo A."/>
            <person name="Mentes A."/>
            <person name="Boka K."/>
            <person name="Marialigeti K."/>
            <person name="Mathe I."/>
            <person name="Koncz M."/>
            <person name="Schumann P."/>
            <person name="Toth E."/>
        </authorList>
    </citation>
    <scope>NUCLEOTIDE SEQUENCE [LARGE SCALE GENOMIC DNA]</scope>
    <source>
        <strain evidence="5 6">SA-279</strain>
    </source>
</reference>
<evidence type="ECO:0000256" key="3">
    <source>
        <dbReference type="PROSITE-ProRule" id="PRU00284"/>
    </source>
</evidence>
<dbReference type="Pfam" id="PF00015">
    <property type="entry name" value="MCPsignal"/>
    <property type="match status" value="1"/>
</dbReference>
<proteinExistence type="inferred from homology"/>
<evidence type="ECO:0000259" key="4">
    <source>
        <dbReference type="PROSITE" id="PS50111"/>
    </source>
</evidence>
<evidence type="ECO:0000313" key="5">
    <source>
        <dbReference type="EMBL" id="TBW33699.1"/>
    </source>
</evidence>
<dbReference type="PANTHER" id="PTHR32089">
    <property type="entry name" value="METHYL-ACCEPTING CHEMOTAXIS PROTEIN MCPB"/>
    <property type="match status" value="1"/>
</dbReference>
<accession>A0A4Q9VFT5</accession>
<keyword evidence="1 3" id="KW-0807">Transducer</keyword>
<dbReference type="OrthoDB" id="2514702at2"/>
<protein>
    <submittedName>
        <fullName evidence="5">Chemotaxis protein</fullName>
    </submittedName>
</protein>
<dbReference type="InterPro" id="IPR004090">
    <property type="entry name" value="Chemotax_Me-accpt_rcpt"/>
</dbReference>
<evidence type="ECO:0000313" key="6">
    <source>
        <dbReference type="Proteomes" id="UP000292781"/>
    </source>
</evidence>
<comment type="similarity">
    <text evidence="2">Belongs to the methyl-accepting chemotaxis (MCP) protein family.</text>
</comment>